<dbReference type="InterPro" id="IPR012133">
    <property type="entry name" value="Alpha-hydoxy_acid_DH_FMN"/>
</dbReference>
<dbReference type="InterPro" id="IPR000262">
    <property type="entry name" value="FMN-dep_DH"/>
</dbReference>
<feature type="binding site" evidence="7">
    <location>
        <position position="261"/>
    </location>
    <ligand>
        <name>FMN</name>
        <dbReference type="ChEBI" id="CHEBI:58210"/>
    </ligand>
</feature>
<evidence type="ECO:0000256" key="1">
    <source>
        <dbReference type="ARBA" id="ARBA00001917"/>
    </source>
</evidence>
<dbReference type="Proteomes" id="UP000319731">
    <property type="component" value="Unassembled WGS sequence"/>
</dbReference>
<feature type="binding site" evidence="7">
    <location>
        <position position="263"/>
    </location>
    <ligand>
        <name>glyoxylate</name>
        <dbReference type="ChEBI" id="CHEBI:36655"/>
    </ligand>
</feature>
<keyword evidence="2" id="KW-0560">Oxidoreductase</keyword>
<dbReference type="Gene3D" id="3.20.20.70">
    <property type="entry name" value="Aldolase class I"/>
    <property type="match status" value="1"/>
</dbReference>
<accession>A0A507C2U1</accession>
<keyword evidence="10" id="KW-1185">Reference proteome</keyword>
<gene>
    <name evidence="9" type="ORF">SmJEL517_g04603</name>
</gene>
<feature type="binding site" evidence="7">
    <location>
        <begin position="82"/>
        <end position="84"/>
    </location>
    <ligand>
        <name>FMN</name>
        <dbReference type="ChEBI" id="CHEBI:58210"/>
    </ligand>
</feature>
<dbReference type="InterPro" id="IPR013785">
    <property type="entry name" value="Aldolase_TIM"/>
</dbReference>
<protein>
    <recommendedName>
        <fullName evidence="4">Oxidase FUB9</fullName>
    </recommendedName>
    <alternativeName>
        <fullName evidence="5">Fusaric acid biosynthesis protein 9</fullName>
    </alternativeName>
</protein>
<reference evidence="9 10" key="1">
    <citation type="journal article" date="2019" name="Sci. Rep.">
        <title>Comparative genomics of chytrid fungi reveal insights into the obligate biotrophic and pathogenic lifestyle of Synchytrium endobioticum.</title>
        <authorList>
            <person name="van de Vossenberg B.T.L.H."/>
            <person name="Warris S."/>
            <person name="Nguyen H.D.T."/>
            <person name="van Gent-Pelzer M.P.E."/>
            <person name="Joly D.L."/>
            <person name="van de Geest H.C."/>
            <person name="Bonants P.J.M."/>
            <person name="Smith D.S."/>
            <person name="Levesque C.A."/>
            <person name="van der Lee T.A.J."/>
        </authorList>
    </citation>
    <scope>NUCLEOTIDE SEQUENCE [LARGE SCALE GENOMIC DNA]</scope>
    <source>
        <strain evidence="9 10">JEL517</strain>
    </source>
</reference>
<comment type="similarity">
    <text evidence="3">Belongs to the FMN-dependent alpha-hydroxy acid dehydrogenase family.</text>
</comment>
<evidence type="ECO:0000256" key="3">
    <source>
        <dbReference type="ARBA" id="ARBA00024042"/>
    </source>
</evidence>
<name>A0A507C2U1_9FUNG</name>
<keyword evidence="7" id="KW-0288">FMN</keyword>
<dbReference type="STRING" id="1806994.A0A507C2U1"/>
<feature type="binding site" evidence="7">
    <location>
        <begin position="318"/>
        <end position="319"/>
    </location>
    <ligand>
        <name>FMN</name>
        <dbReference type="ChEBI" id="CHEBI:58210"/>
    </ligand>
</feature>
<evidence type="ECO:0000256" key="6">
    <source>
        <dbReference type="PIRSR" id="PIRSR000138-1"/>
    </source>
</evidence>
<comment type="caution">
    <text evidence="9">The sequence shown here is derived from an EMBL/GenBank/DDBJ whole genome shotgun (WGS) entry which is preliminary data.</text>
</comment>
<dbReference type="PANTHER" id="PTHR10578:SF149">
    <property type="entry name" value="2-HYDROXYACID OXIDASE 2"/>
    <property type="match status" value="1"/>
</dbReference>
<feature type="binding site" evidence="7">
    <location>
        <position position="165"/>
    </location>
    <ligand>
        <name>FMN</name>
        <dbReference type="ChEBI" id="CHEBI:58210"/>
    </ligand>
</feature>
<evidence type="ECO:0000256" key="2">
    <source>
        <dbReference type="ARBA" id="ARBA00023002"/>
    </source>
</evidence>
<dbReference type="GeneID" id="42005828"/>
<feature type="binding site" evidence="7">
    <location>
        <position position="174"/>
    </location>
    <ligand>
        <name>glyoxylate</name>
        <dbReference type="ChEBI" id="CHEBI:36655"/>
    </ligand>
</feature>
<dbReference type="InterPro" id="IPR008259">
    <property type="entry name" value="FMN_hydac_DH_AS"/>
</dbReference>
<sequence length="374" mass="41234">MAPVYDKFVCVDDWAQNARKTWTTNTKSYYESGADSEETLALNLTSFKQWRIRPRILRDVSKIDTKTSILGYPISMPICIAPSAMQRLCHDEGELATSRAAARSKTCMVLSTYSTRSLESVAAASEDILPSALKFFQLYVYKDRRISETLIRRAEASGYKAIVLTVDSPLLGRRLSDLRVKFNLPPEYTLESFDGININPAEGTQTWTQVLSSTSDTTLNWETDIDWIKSITKLPIVIKGILTAEDALLAAHHGISAVYVSNHGGRQLDSTPSAMEVLPEIVQALKGSNVEVYVDGGVRKGSDAFKCLALGARAVFIGRPVLYGLSAGGEDSLVALINILRTELELTMALAGTRNISEITPALVRHERDFIPRL</sequence>
<dbReference type="PROSITE" id="PS00557">
    <property type="entry name" value="FMN_HYDROXY_ACID_DH_1"/>
    <property type="match status" value="1"/>
</dbReference>
<feature type="binding site" evidence="7">
    <location>
        <position position="139"/>
    </location>
    <ligand>
        <name>glyoxylate</name>
        <dbReference type="ChEBI" id="CHEBI:36655"/>
    </ligand>
</feature>
<feature type="active site" description="Proton acceptor" evidence="6">
    <location>
        <position position="263"/>
    </location>
</feature>
<evidence type="ECO:0000256" key="5">
    <source>
        <dbReference type="ARBA" id="ARBA00083297"/>
    </source>
</evidence>
<dbReference type="OrthoDB" id="1925334at2759"/>
<dbReference type="RefSeq" id="XP_031023509.1">
    <property type="nucleotide sequence ID" value="XM_031170531.1"/>
</dbReference>
<feature type="binding site" evidence="7">
    <location>
        <position position="29"/>
    </location>
    <ligand>
        <name>glyoxylate</name>
        <dbReference type="ChEBI" id="CHEBI:36655"/>
    </ligand>
</feature>
<comment type="cofactor">
    <cofactor evidence="1">
        <name>FMN</name>
        <dbReference type="ChEBI" id="CHEBI:58210"/>
    </cofactor>
</comment>
<dbReference type="SUPFAM" id="SSF51395">
    <property type="entry name" value="FMN-linked oxidoreductases"/>
    <property type="match status" value="1"/>
</dbReference>
<feature type="binding site" evidence="7">
    <location>
        <position position="266"/>
    </location>
    <ligand>
        <name>glyoxylate</name>
        <dbReference type="ChEBI" id="CHEBI:36655"/>
    </ligand>
</feature>
<evidence type="ECO:0000256" key="4">
    <source>
        <dbReference type="ARBA" id="ARBA00073420"/>
    </source>
</evidence>
<evidence type="ECO:0000259" key="8">
    <source>
        <dbReference type="PROSITE" id="PS51349"/>
    </source>
</evidence>
<dbReference type="CDD" id="cd02809">
    <property type="entry name" value="alpha_hydroxyacid_oxid_FMN"/>
    <property type="match status" value="1"/>
</dbReference>
<evidence type="ECO:0000256" key="7">
    <source>
        <dbReference type="PIRSR" id="PIRSR000138-2"/>
    </source>
</evidence>
<dbReference type="PIRSF" id="PIRSF000138">
    <property type="entry name" value="Al-hdrx_acd_dh"/>
    <property type="match status" value="1"/>
</dbReference>
<dbReference type="PROSITE" id="PS51349">
    <property type="entry name" value="FMN_HYDROXY_ACID_DH_2"/>
    <property type="match status" value="1"/>
</dbReference>
<evidence type="ECO:0000313" key="10">
    <source>
        <dbReference type="Proteomes" id="UP000319731"/>
    </source>
</evidence>
<organism evidence="9 10">
    <name type="scientific">Synchytrium microbalum</name>
    <dbReference type="NCBI Taxonomy" id="1806994"/>
    <lineage>
        <taxon>Eukaryota</taxon>
        <taxon>Fungi</taxon>
        <taxon>Fungi incertae sedis</taxon>
        <taxon>Chytridiomycota</taxon>
        <taxon>Chytridiomycota incertae sedis</taxon>
        <taxon>Chytridiomycetes</taxon>
        <taxon>Synchytriales</taxon>
        <taxon>Synchytriaceae</taxon>
        <taxon>Synchytrium</taxon>
    </lineage>
</organism>
<dbReference type="GO" id="GO:0005737">
    <property type="term" value="C:cytoplasm"/>
    <property type="evidence" value="ECO:0007669"/>
    <property type="project" value="UniProtKB-ARBA"/>
</dbReference>
<feature type="binding site" evidence="7">
    <location>
        <position position="239"/>
    </location>
    <ligand>
        <name>FMN</name>
        <dbReference type="ChEBI" id="CHEBI:58210"/>
    </ligand>
</feature>
<keyword evidence="7" id="KW-0285">Flavoprotein</keyword>
<dbReference type="FunFam" id="3.20.20.70:FF:000056">
    <property type="entry name" value="hydroxyacid oxidase 2"/>
    <property type="match status" value="1"/>
</dbReference>
<feature type="binding site" evidence="7">
    <location>
        <position position="111"/>
    </location>
    <ligand>
        <name>FMN</name>
        <dbReference type="ChEBI" id="CHEBI:58210"/>
    </ligand>
</feature>
<feature type="domain" description="FMN hydroxy acid dehydrogenase" evidence="8">
    <location>
        <begin position="3"/>
        <end position="369"/>
    </location>
</feature>
<feature type="binding site" evidence="7">
    <location>
        <position position="137"/>
    </location>
    <ligand>
        <name>FMN</name>
        <dbReference type="ChEBI" id="CHEBI:58210"/>
    </ligand>
</feature>
<proteinExistence type="inferred from homology"/>
<dbReference type="GO" id="GO:0010181">
    <property type="term" value="F:FMN binding"/>
    <property type="evidence" value="ECO:0007669"/>
    <property type="project" value="InterPro"/>
</dbReference>
<dbReference type="GO" id="GO:0016491">
    <property type="term" value="F:oxidoreductase activity"/>
    <property type="evidence" value="ECO:0007669"/>
    <property type="project" value="UniProtKB-KW"/>
</dbReference>
<dbReference type="PANTHER" id="PTHR10578">
    <property type="entry name" value="S -2-HYDROXY-ACID OXIDASE-RELATED"/>
    <property type="match status" value="1"/>
</dbReference>
<dbReference type="InterPro" id="IPR037396">
    <property type="entry name" value="FMN_HAD"/>
</dbReference>
<dbReference type="EMBL" id="QEAO01000032">
    <property type="protein sequence ID" value="TPX32266.1"/>
    <property type="molecule type" value="Genomic_DNA"/>
</dbReference>
<feature type="binding site" evidence="7">
    <location>
        <begin position="295"/>
        <end position="299"/>
    </location>
    <ligand>
        <name>FMN</name>
        <dbReference type="ChEBI" id="CHEBI:58210"/>
    </ligand>
</feature>
<dbReference type="AlphaFoldDB" id="A0A507C2U1"/>
<evidence type="ECO:0000313" key="9">
    <source>
        <dbReference type="EMBL" id="TPX32266.1"/>
    </source>
</evidence>
<dbReference type="Pfam" id="PF01070">
    <property type="entry name" value="FMN_dh"/>
    <property type="match status" value="1"/>
</dbReference>